<dbReference type="Proteomes" id="UP000181884">
    <property type="component" value="Unassembled WGS sequence"/>
</dbReference>
<dbReference type="PROSITE" id="PS51733">
    <property type="entry name" value="BPL_LPL_CATALYTIC"/>
    <property type="match status" value="1"/>
</dbReference>
<organism evidence="2 3">
    <name type="scientific">Enterococcus canis</name>
    <dbReference type="NCBI Taxonomy" id="214095"/>
    <lineage>
        <taxon>Bacteria</taxon>
        <taxon>Bacillati</taxon>
        <taxon>Bacillota</taxon>
        <taxon>Bacilli</taxon>
        <taxon>Lactobacillales</taxon>
        <taxon>Enterococcaceae</taxon>
        <taxon>Enterococcus</taxon>
    </lineage>
</organism>
<comment type="caution">
    <text evidence="2">The sequence shown here is derived from an EMBL/GenBank/DDBJ whole genome shotgun (WGS) entry which is preliminary data.</text>
</comment>
<dbReference type="PANTHER" id="PTHR43679:SF2">
    <property type="entry name" value="OCTANOYL-[GCVH]:PROTEIN N-OCTANOYLTRANSFERASE"/>
    <property type="match status" value="1"/>
</dbReference>
<proteinExistence type="predicted"/>
<dbReference type="Gene3D" id="3.30.930.10">
    <property type="entry name" value="Bira Bifunctional Protein, Domain 2"/>
    <property type="match status" value="1"/>
</dbReference>
<dbReference type="Pfam" id="PF21948">
    <property type="entry name" value="LplA-B_cat"/>
    <property type="match status" value="1"/>
</dbReference>
<protein>
    <submittedName>
        <fullName evidence="2">Lipoate-protein ligase A</fullName>
    </submittedName>
</protein>
<keyword evidence="3" id="KW-1185">Reference proteome</keyword>
<gene>
    <name evidence="2" type="ORF">RU97_GL001588</name>
</gene>
<dbReference type="InterPro" id="IPR004143">
    <property type="entry name" value="BPL_LPL_catalytic"/>
</dbReference>
<dbReference type="GO" id="GO:0009249">
    <property type="term" value="P:protein lipoylation"/>
    <property type="evidence" value="ECO:0007669"/>
    <property type="project" value="UniProtKB-ARBA"/>
</dbReference>
<evidence type="ECO:0000313" key="3">
    <source>
        <dbReference type="Proteomes" id="UP000181884"/>
    </source>
</evidence>
<evidence type="ECO:0000259" key="1">
    <source>
        <dbReference type="PROSITE" id="PS51733"/>
    </source>
</evidence>
<dbReference type="AlphaFoldDB" id="A0A1L8RGS7"/>
<sequence>MLHFWQMEERVILGMKDTRLPHLKDAVTSLEKHGYEPIVRSAGGLGVVSDSGVLNVSLILPNPSEAKIAIDEAYTQMWQWLQRAFATAEQPIEAYEIPDSYCPGTFDLSIHGKKIAGIAQRRIKKGIAVMLYLSVNGNQLARGAAMRAFYQAGLQADFGSNGYPPVDPNVMANLADFLPEYDSIEAVKARLLATMPGQQLAADWSDFLKTKGLLAEFEHQRTRMLARNQILEEL</sequence>
<dbReference type="SUPFAM" id="SSF55681">
    <property type="entry name" value="Class II aaRS and biotin synthetases"/>
    <property type="match status" value="1"/>
</dbReference>
<dbReference type="InterPro" id="IPR045864">
    <property type="entry name" value="aa-tRNA-synth_II/BPL/LPL"/>
</dbReference>
<keyword evidence="2" id="KW-0436">Ligase</keyword>
<dbReference type="GO" id="GO:0016874">
    <property type="term" value="F:ligase activity"/>
    <property type="evidence" value="ECO:0007669"/>
    <property type="project" value="UniProtKB-KW"/>
</dbReference>
<dbReference type="GO" id="GO:0140096">
    <property type="term" value="F:catalytic activity, acting on a protein"/>
    <property type="evidence" value="ECO:0007669"/>
    <property type="project" value="UniProtKB-ARBA"/>
</dbReference>
<dbReference type="GO" id="GO:0016740">
    <property type="term" value="F:transferase activity"/>
    <property type="evidence" value="ECO:0007669"/>
    <property type="project" value="UniProtKB-ARBA"/>
</dbReference>
<dbReference type="EMBL" id="JXKH01000003">
    <property type="protein sequence ID" value="OJG18970.1"/>
    <property type="molecule type" value="Genomic_DNA"/>
</dbReference>
<accession>A0A1L8RGS7</accession>
<evidence type="ECO:0000313" key="2">
    <source>
        <dbReference type="EMBL" id="OJG18970.1"/>
    </source>
</evidence>
<dbReference type="InterPro" id="IPR050664">
    <property type="entry name" value="Octanoyltrans_LipM/LipL"/>
</dbReference>
<dbReference type="STRING" id="214095.RU97_GL001588"/>
<reference evidence="2 3" key="1">
    <citation type="submission" date="2014-12" db="EMBL/GenBank/DDBJ databases">
        <title>Draft genome sequences of 29 type strains of Enterococci.</title>
        <authorList>
            <person name="Zhong Z."/>
            <person name="Sun Z."/>
            <person name="Liu W."/>
            <person name="Zhang W."/>
            <person name="Zhang H."/>
        </authorList>
    </citation>
    <scope>NUCLEOTIDE SEQUENCE [LARGE SCALE GENOMIC DNA]</scope>
    <source>
        <strain evidence="2 3">DSM 17029</strain>
    </source>
</reference>
<feature type="domain" description="BPL/LPL catalytic" evidence="1">
    <location>
        <begin position="1"/>
        <end position="182"/>
    </location>
</feature>
<dbReference type="CDD" id="cd16443">
    <property type="entry name" value="LplA"/>
    <property type="match status" value="1"/>
</dbReference>
<dbReference type="PANTHER" id="PTHR43679">
    <property type="entry name" value="OCTANOYLTRANSFERASE LIPM-RELATED"/>
    <property type="match status" value="1"/>
</dbReference>
<name>A0A1L8RGS7_9ENTE</name>